<dbReference type="InterPro" id="IPR003961">
    <property type="entry name" value="FN3_dom"/>
</dbReference>
<evidence type="ECO:0000256" key="9">
    <source>
        <dbReference type="SAM" id="Phobius"/>
    </source>
</evidence>
<evidence type="ECO:0000256" key="7">
    <source>
        <dbReference type="ARBA" id="ARBA00023180"/>
    </source>
</evidence>
<evidence type="ECO:0000256" key="4">
    <source>
        <dbReference type="ARBA" id="ARBA00022989"/>
    </source>
</evidence>
<evidence type="ECO:0000256" key="1">
    <source>
        <dbReference type="ARBA" id="ARBA00004479"/>
    </source>
</evidence>
<keyword evidence="6" id="KW-0675">Receptor</keyword>
<dbReference type="Proteomes" id="UP001044222">
    <property type="component" value="Chromosome 17"/>
</dbReference>
<dbReference type="InterPro" id="IPR036116">
    <property type="entry name" value="FN3_sf"/>
</dbReference>
<dbReference type="SUPFAM" id="SSF49265">
    <property type="entry name" value="Fibronectin type III"/>
    <property type="match status" value="2"/>
</dbReference>
<dbReference type="AlphaFoldDB" id="A0A9D3RIV7"/>
<proteinExistence type="predicted"/>
<evidence type="ECO:0000256" key="6">
    <source>
        <dbReference type="ARBA" id="ARBA00023170"/>
    </source>
</evidence>
<comment type="caution">
    <text evidence="11">The sequence shown here is derived from an EMBL/GenBank/DDBJ whole genome shotgun (WGS) entry which is preliminary data.</text>
</comment>
<accession>A0A9D3RIV7</accession>
<keyword evidence="4 9" id="KW-1133">Transmembrane helix</keyword>
<dbReference type="Pfam" id="PF09238">
    <property type="entry name" value="IL4Ra_N"/>
    <property type="match status" value="1"/>
</dbReference>
<feature type="region of interest" description="Disordered" evidence="8">
    <location>
        <begin position="372"/>
        <end position="391"/>
    </location>
</feature>
<evidence type="ECO:0000259" key="10">
    <source>
        <dbReference type="PROSITE" id="PS50853"/>
    </source>
</evidence>
<keyword evidence="12" id="KW-1185">Reference proteome</keyword>
<reference evidence="11" key="1">
    <citation type="submission" date="2021-01" db="EMBL/GenBank/DDBJ databases">
        <title>A chromosome-scale assembly of European eel, Anguilla anguilla.</title>
        <authorList>
            <person name="Henkel C."/>
            <person name="Jong-Raadsen S.A."/>
            <person name="Dufour S."/>
            <person name="Weltzien F.-A."/>
            <person name="Palstra A.P."/>
            <person name="Pelster B."/>
            <person name="Spaink H.P."/>
            <person name="Van Den Thillart G.E."/>
            <person name="Jansen H."/>
            <person name="Zahm M."/>
            <person name="Klopp C."/>
            <person name="Cedric C."/>
            <person name="Louis A."/>
            <person name="Berthelot C."/>
            <person name="Parey E."/>
            <person name="Roest Crollius H."/>
            <person name="Montfort J."/>
            <person name="Robinson-Rechavi M."/>
            <person name="Bucao C."/>
            <person name="Bouchez O."/>
            <person name="Gislard M."/>
            <person name="Lluch J."/>
            <person name="Milhes M."/>
            <person name="Lampietro C."/>
            <person name="Lopez Roques C."/>
            <person name="Donnadieu C."/>
            <person name="Braasch I."/>
            <person name="Desvignes T."/>
            <person name="Postlethwait J."/>
            <person name="Bobe J."/>
            <person name="Guiguen Y."/>
            <person name="Dirks R."/>
        </authorList>
    </citation>
    <scope>NUCLEOTIDE SEQUENCE</scope>
    <source>
        <strain evidence="11">Tag_6206</strain>
        <tissue evidence="11">Liver</tissue>
    </source>
</reference>
<evidence type="ECO:0000256" key="2">
    <source>
        <dbReference type="ARBA" id="ARBA00022692"/>
    </source>
</evidence>
<dbReference type="GO" id="GO:0016064">
    <property type="term" value="P:immunoglobulin mediated immune response"/>
    <property type="evidence" value="ECO:0007669"/>
    <property type="project" value="TreeGrafter"/>
</dbReference>
<feature type="region of interest" description="Disordered" evidence="8">
    <location>
        <begin position="304"/>
        <end position="325"/>
    </location>
</feature>
<evidence type="ECO:0000256" key="5">
    <source>
        <dbReference type="ARBA" id="ARBA00023136"/>
    </source>
</evidence>
<keyword evidence="3" id="KW-0732">Signal</keyword>
<comment type="subcellular location">
    <subcellularLocation>
        <location evidence="1">Membrane</location>
        <topology evidence="1">Single-pass type I membrane protein</topology>
    </subcellularLocation>
</comment>
<dbReference type="PROSITE" id="PS50853">
    <property type="entry name" value="FN3"/>
    <property type="match status" value="1"/>
</dbReference>
<gene>
    <name evidence="11" type="ORF">ANANG_G00289320</name>
</gene>
<evidence type="ECO:0000313" key="12">
    <source>
        <dbReference type="Proteomes" id="UP001044222"/>
    </source>
</evidence>
<dbReference type="EMBL" id="JAFIRN010000017">
    <property type="protein sequence ID" value="KAG5832271.1"/>
    <property type="molecule type" value="Genomic_DNA"/>
</dbReference>
<dbReference type="InterPro" id="IPR015319">
    <property type="entry name" value="IL-4_rcpt-alpha_N"/>
</dbReference>
<keyword evidence="5 9" id="KW-0472">Membrane</keyword>
<name>A0A9D3RIV7_ANGAN</name>
<organism evidence="11 12">
    <name type="scientific">Anguilla anguilla</name>
    <name type="common">European freshwater eel</name>
    <name type="synonym">Muraena anguilla</name>
    <dbReference type="NCBI Taxonomy" id="7936"/>
    <lineage>
        <taxon>Eukaryota</taxon>
        <taxon>Metazoa</taxon>
        <taxon>Chordata</taxon>
        <taxon>Craniata</taxon>
        <taxon>Vertebrata</taxon>
        <taxon>Euteleostomi</taxon>
        <taxon>Actinopterygii</taxon>
        <taxon>Neopterygii</taxon>
        <taxon>Teleostei</taxon>
        <taxon>Anguilliformes</taxon>
        <taxon>Anguillidae</taxon>
        <taxon>Anguilla</taxon>
    </lineage>
</organism>
<dbReference type="PANTHER" id="PTHR23037">
    <property type="entry name" value="CYTOKINE RECEPTOR"/>
    <property type="match status" value="1"/>
</dbReference>
<sequence length="594" mass="65579">MKIIHHTVNTPSVILVFFIELVSLIWCVPLNVSKLNCFNDYVTTMVCNFTSDKFLNCSGYSLDFQSPIMDSYKCSLINSEEDVNYYRSKCGCTVELPEFVNAEEYTVNLMEGGKVINSTIITAVDNIKPKAPDILLVMPMENGNYKVTWNTNYPDYNGLSDNLEIELSYKKKGEPDKAARNVSASLPFHEIPGSDLEPSSKYVVKARSHSTHYNTQFSDWSREVEWTSPAPVGSVLKAVIPVLCVLLVINICALYWCLTRLKAKWWDKIPAPKNDIKNTLPRNFENFIPKDYDLPAYHTDLLTIDETEEKPRPTPSTSESEQDSLYKNVSSHVLAKDSGVFSSDGGLSDSAGSCSSSESGYKNVLYSRLSATSTQNGSSPELPGSGTPFFPAPPTPGCDIFPIYSEVEVLKAPSPDFQKTRQTPDSSRKASGMTTDCKYCAASTPPGEESFSPHILGTMLLLEACGNITRADDGYESFAKAVSRDALGKANFPACTLEPCEDGYQDLQTILENRTDWHSEAGKADREASSAEGPEKSSGQERELSQCPKWDILESITSCASPFMQKSSMESSANPALTTCPIIQIYTDSSYHRV</sequence>
<dbReference type="GO" id="GO:0002532">
    <property type="term" value="P:production of molecular mediator involved in inflammatory response"/>
    <property type="evidence" value="ECO:0007669"/>
    <property type="project" value="InterPro"/>
</dbReference>
<feature type="domain" description="Fibronectin type-III" evidence="10">
    <location>
        <begin position="131"/>
        <end position="230"/>
    </location>
</feature>
<feature type="region of interest" description="Disordered" evidence="8">
    <location>
        <begin position="519"/>
        <end position="544"/>
    </location>
</feature>
<evidence type="ECO:0000256" key="8">
    <source>
        <dbReference type="SAM" id="MobiDB-lite"/>
    </source>
</evidence>
<protein>
    <recommendedName>
        <fullName evidence="10">Fibronectin type-III domain-containing protein</fullName>
    </recommendedName>
</protein>
<evidence type="ECO:0000256" key="3">
    <source>
        <dbReference type="ARBA" id="ARBA00022729"/>
    </source>
</evidence>
<dbReference type="InterPro" id="IPR013783">
    <property type="entry name" value="Ig-like_fold"/>
</dbReference>
<feature type="transmembrane region" description="Helical" evidence="9">
    <location>
        <begin position="12"/>
        <end position="32"/>
    </location>
</feature>
<dbReference type="GO" id="GO:0004896">
    <property type="term" value="F:cytokine receptor activity"/>
    <property type="evidence" value="ECO:0007669"/>
    <property type="project" value="InterPro"/>
</dbReference>
<keyword evidence="7" id="KW-0325">Glycoprotein</keyword>
<keyword evidence="2 9" id="KW-0812">Transmembrane</keyword>
<dbReference type="GO" id="GO:0009897">
    <property type="term" value="C:external side of plasma membrane"/>
    <property type="evidence" value="ECO:0007669"/>
    <property type="project" value="TreeGrafter"/>
</dbReference>
<evidence type="ECO:0000313" key="11">
    <source>
        <dbReference type="EMBL" id="KAG5832271.1"/>
    </source>
</evidence>
<dbReference type="PANTHER" id="PTHR23037:SF42">
    <property type="entry name" value="CYTOKINE RECEPTOR COMMON SUBUNIT GAMMA ISOFORM X1-RELATED"/>
    <property type="match status" value="1"/>
</dbReference>
<dbReference type="Gene3D" id="2.60.40.10">
    <property type="entry name" value="Immunoglobulins"/>
    <property type="match status" value="2"/>
</dbReference>
<feature type="compositionally biased region" description="Polar residues" evidence="8">
    <location>
        <begin position="315"/>
        <end position="325"/>
    </location>
</feature>